<name>A0AAU7VT55_9MICO</name>
<feature type="domain" description="CshA" evidence="4">
    <location>
        <begin position="871"/>
        <end position="949"/>
    </location>
</feature>
<feature type="chain" id="PRO_5043997700" evidence="3">
    <location>
        <begin position="35"/>
        <end position="1681"/>
    </location>
</feature>
<feature type="domain" description="CshA" evidence="4">
    <location>
        <begin position="1541"/>
        <end position="1643"/>
    </location>
</feature>
<keyword evidence="2" id="KW-1133">Transmembrane helix</keyword>
<dbReference type="RefSeq" id="WP_350350783.1">
    <property type="nucleotide sequence ID" value="NZ_CP158357.1"/>
</dbReference>
<keyword evidence="3" id="KW-0732">Signal</keyword>
<evidence type="ECO:0000256" key="1">
    <source>
        <dbReference type="SAM" id="MobiDB-lite"/>
    </source>
</evidence>
<keyword evidence="2" id="KW-0472">Membrane</keyword>
<dbReference type="NCBIfam" id="NF012211">
    <property type="entry name" value="tand_rpt_95"/>
    <property type="match status" value="1"/>
</dbReference>
<dbReference type="NCBIfam" id="TIGR01167">
    <property type="entry name" value="LPXTG_anchor"/>
    <property type="match status" value="1"/>
</dbReference>
<feature type="signal peptide" evidence="3">
    <location>
        <begin position="1"/>
        <end position="34"/>
    </location>
</feature>
<organism evidence="5">
    <name type="scientific">Microbacterium sp. A8/3-1</name>
    <dbReference type="NCBI Taxonomy" id="3160749"/>
    <lineage>
        <taxon>Bacteria</taxon>
        <taxon>Bacillati</taxon>
        <taxon>Actinomycetota</taxon>
        <taxon>Actinomycetes</taxon>
        <taxon>Micrococcales</taxon>
        <taxon>Microbacteriaceae</taxon>
        <taxon>Microbacterium</taxon>
    </lineage>
</organism>
<accession>A0AAU7VT55</accession>
<feature type="domain" description="CshA" evidence="4">
    <location>
        <begin position="1481"/>
        <end position="1538"/>
    </location>
</feature>
<proteinExistence type="predicted"/>
<dbReference type="Pfam" id="PF17963">
    <property type="entry name" value="Big_9"/>
    <property type="match status" value="2"/>
</dbReference>
<feature type="transmembrane region" description="Helical" evidence="2">
    <location>
        <begin position="1655"/>
        <end position="1676"/>
    </location>
</feature>
<feature type="domain" description="CshA" evidence="4">
    <location>
        <begin position="1081"/>
        <end position="1191"/>
    </location>
</feature>
<feature type="domain" description="CshA" evidence="4">
    <location>
        <begin position="1022"/>
        <end position="1078"/>
    </location>
</feature>
<evidence type="ECO:0000259" key="4">
    <source>
        <dbReference type="Pfam" id="PF19076"/>
    </source>
</evidence>
<feature type="region of interest" description="Disordered" evidence="1">
    <location>
        <begin position="304"/>
        <end position="339"/>
    </location>
</feature>
<evidence type="ECO:0000256" key="3">
    <source>
        <dbReference type="SAM" id="SignalP"/>
    </source>
</evidence>
<dbReference type="Pfam" id="PF19076">
    <property type="entry name" value="CshA_repeat"/>
    <property type="match status" value="9"/>
</dbReference>
<dbReference type="InterPro" id="IPR026395">
    <property type="entry name" value="CshA_fibril"/>
</dbReference>
<feature type="domain" description="CshA" evidence="4">
    <location>
        <begin position="1253"/>
        <end position="1307"/>
    </location>
</feature>
<sequence>MARPVASRLLAVAAAGALLAAGFTAAGAPAPAAAAEPLACINTLYYANNQAGTVWQLDLTTGTASTTPTFTVPSTDGAFANQLGIGAGGTAAILGTSTSVVEYEPTASADGTVTASPKTPGVANGTMGAINPANGLYYYGAFNATSSVDIYVFDPATNIAPAGPVLSVTPANPPGFNGDLAFDKTGRLYIVAGGASEAALYVVDGTVPTSGTGTTLPARELSRGATTVPTNGIAFGSDGFLYLGGSTVLQKTNPITGAPTGTTFTLTGAASSDLGSCANPSSAQTVAQFDGPRATPTDQVRVVLEGGSYGPDGTTPDFPPGSSGPGGGGVPSTPGLIIPGETYTMRQVPEGTTDLTDYTTTWSCTDATGAVVASGTGNTATFTAPSGTDGANIVCAFVNVLPPPVAVPDSGSAPFGDPVTLPGAKNDQPGTGAILPDQTVFTDPAATDGGKRLQTPEGVWTIAPDGGITFTPAPGFSGDATTEYRIVDDNGQTSTTTATATVRPGPSAVADTAATTQGTSVQIPVLGNDAPGQNADGTPGTIPPASVLFEPTGQPAGSVVSPDGRRLEVPGEGVYTIDQTTGVVTFAPDPTFDGPSTTPVAYRFTDSLGNPASTTITVTVTAVTPTAVNDSTTTPHATPVTVDVVDNDVPGPGGAIVPTSTVFTDPTATDGGKALVTPEGTWRVTPAGQVEFTPAAGFSGTASTPYRVTDENGQQATATVSVTVRPGPTANPDNASTPQNVDVSFPVVGNDVPGTAADGSAGTFDPDSLRFSVTPGLPVGSAVSGGGRVLTVPGEGVYTFDPATRDVTFDPEPQFTGTATPVTYTVEDSFGNAASTTVTVTVASVAPIATSDVAKTPGDTPVVIDILANDAPGSASVPLVPGSVVLTSPDATDGGKTLVVPGEGTWTVRSDGTVRFVPLPDYAGTTTPVGYTVADANGTLAPANITVTVGSGAIAAPDAATTPQNTPVTLSILDNDLASDLGNPCDAGETNVPVGCDTGELVPGSVVFPADGQPAGAVVSNGGRTITVPGEGVFTVAPATGAVTFTPLPTFTGAAQTITYAALDTHGAAVASTVTVTVTGVTPVAQDDSASTPYGVPVTIDLLDDDRPGSATAPLTPSATVFPATGQPSGVTVSPDGKTLTIDGQGSYVIGSTGAAVFTPASGFTGTTTPVTYRIADANGTTADATVQVTVRPGPSATPDSDSTLQGVPVTLQPFGNDVPSRNADGSAGAWDLPTLRFPTAGQPAGAQVLDGGTRLVVPGEGTYTAAADGSVTFTPLPAFAGLASVVSYTGTDAIGNAITSTITIEVTPVVPTAADDAAVTPYATPVTFDFVGNDDPGDPAVPLDLASVVFQASGIPAGLTAEIRDGGKTLDVEGEGVYTLRADGTVTFTPADGFSGTTTPVRYTILDENGSPANAALTVTVRPGPDADADVESTPQNVPVTVDILGNDSPGQQADGTDGVLDPASVVFPATGQPAGATVGGGGKTLDVPGEGTYEIGADGRVTFTPVPTFRGAATAVTYAVTDSLGNSASSTLTITVAGVDPVARNNSATTAPGVPVVIDVIGDDTPGATGVPLDRSTLRIVGSDGALVTELTVPGEGVWTVADGKIVFTPAPGFVGTTRPITYSVADANGTRVTATVTVTVAAGATLPTTGGAVPWIALGAGLLLLLAGIVILIRRRSA</sequence>
<feature type="domain" description="CshA" evidence="4">
    <location>
        <begin position="561"/>
        <end position="620"/>
    </location>
</feature>
<protein>
    <submittedName>
        <fullName evidence="5">Tandem-95 repeat protein</fullName>
    </submittedName>
</protein>
<reference evidence="5" key="1">
    <citation type="submission" date="2024-06" db="EMBL/GenBank/DDBJ databases">
        <title>Draft genome sequence of Microbacterium sp. strain A8/3-1, isolated from Oxytropis tragacanthoides Fisch. ex DC. Root nodules in the Altai region of Russia.</title>
        <authorList>
            <person name="Sazanova A."/>
            <person name="Guro P."/>
            <person name="Kuznetsova I."/>
            <person name="Belimov A."/>
            <person name="Safronova V."/>
        </authorList>
    </citation>
    <scope>NUCLEOTIDE SEQUENCE</scope>
    <source>
        <strain evidence="5">A8/3-1</strain>
    </source>
</reference>
<gene>
    <name evidence="5" type="ORF">ABS642_15340</name>
</gene>
<evidence type="ECO:0000313" key="5">
    <source>
        <dbReference type="EMBL" id="XBX77277.1"/>
    </source>
</evidence>
<dbReference type="SUPFAM" id="SSF75011">
    <property type="entry name" value="3-carboxy-cis,cis-mucoante lactonizing enzyme"/>
    <property type="match status" value="1"/>
</dbReference>
<feature type="domain" description="CshA" evidence="4">
    <location>
        <begin position="1310"/>
        <end position="1422"/>
    </location>
</feature>
<dbReference type="EMBL" id="CP158357">
    <property type="protein sequence ID" value="XBX77277.1"/>
    <property type="molecule type" value="Genomic_DNA"/>
</dbReference>
<keyword evidence="2" id="KW-0812">Transmembrane</keyword>
<dbReference type="NCBIfam" id="TIGR04225">
    <property type="entry name" value="CshA_fibril_rpt"/>
    <property type="match status" value="9"/>
</dbReference>
<evidence type="ECO:0000256" key="2">
    <source>
        <dbReference type="SAM" id="Phobius"/>
    </source>
</evidence>
<dbReference type="Gene3D" id="2.60.40.3440">
    <property type="match status" value="1"/>
</dbReference>
<feature type="domain" description="CshA" evidence="4">
    <location>
        <begin position="788"/>
        <end position="842"/>
    </location>
</feature>
<dbReference type="Gene3D" id="2.60.40.2810">
    <property type="match status" value="2"/>
</dbReference>